<protein>
    <submittedName>
        <fullName evidence="1">Uncharacterized protein</fullName>
    </submittedName>
</protein>
<dbReference type="EMBL" id="CAGS01000474">
    <property type="protein sequence ID" value="CCF85629.1"/>
    <property type="molecule type" value="Genomic_DNA"/>
</dbReference>
<evidence type="ECO:0000313" key="2">
    <source>
        <dbReference type="Proteomes" id="UP000004221"/>
    </source>
</evidence>
<comment type="caution">
    <text evidence="1">The sequence shown here is derived from an EMBL/GenBank/DDBJ whole genome shotgun (WGS) entry which is preliminary data.</text>
</comment>
<organism evidence="1 2">
    <name type="scientific">Nitrolancea hollandica Lb</name>
    <dbReference type="NCBI Taxonomy" id="1129897"/>
    <lineage>
        <taxon>Bacteria</taxon>
        <taxon>Pseudomonadati</taxon>
        <taxon>Thermomicrobiota</taxon>
        <taxon>Thermomicrobia</taxon>
        <taxon>Sphaerobacterales</taxon>
        <taxon>Sphaerobacterineae</taxon>
        <taxon>Sphaerobacteraceae</taxon>
        <taxon>Nitrolancea</taxon>
    </lineage>
</organism>
<proteinExistence type="predicted"/>
<dbReference type="Proteomes" id="UP000004221">
    <property type="component" value="Unassembled WGS sequence"/>
</dbReference>
<name>I4ELR7_9BACT</name>
<evidence type="ECO:0000313" key="1">
    <source>
        <dbReference type="EMBL" id="CCF85629.1"/>
    </source>
</evidence>
<keyword evidence="2" id="KW-1185">Reference proteome</keyword>
<dbReference type="AlphaFoldDB" id="I4ELR7"/>
<gene>
    <name evidence="1" type="ORF">NITHO_5250002</name>
</gene>
<reference evidence="1 2" key="1">
    <citation type="journal article" date="2012" name="ISME J.">
        <title>Nitrification expanded: discovery, physiology and genomics of a nitrite-oxidizing bacterium from the phylum Chloroflexi.</title>
        <authorList>
            <person name="Sorokin D.Y."/>
            <person name="Lucker S."/>
            <person name="Vejmelkova D."/>
            <person name="Kostrikina N.A."/>
            <person name="Kleerebezem R."/>
            <person name="Rijpstra W.I."/>
            <person name="Damste J.S."/>
            <person name="Le Paslier D."/>
            <person name="Muyzer G."/>
            <person name="Wagner M."/>
            <person name="van Loosdrecht M.C."/>
            <person name="Daims H."/>
        </authorList>
    </citation>
    <scope>NUCLEOTIDE SEQUENCE [LARGE SCALE GENOMIC DNA]</scope>
    <source>
        <strain evidence="2">none</strain>
    </source>
</reference>
<accession>I4ELR7</accession>
<sequence length="77" mass="8588">MRAESPGGQSPFAPYSDLFHNGALQSYNVMVNPFTRIIRTLLEAWLQRSRVMEVPCSHRPASGLSGMLIRGCCFRSS</sequence>